<dbReference type="SMART" id="SM00450">
    <property type="entry name" value="RHOD"/>
    <property type="match status" value="1"/>
</dbReference>
<dbReference type="AlphaFoldDB" id="A0A2M6P0A7"/>
<dbReference type="Pfam" id="PF00581">
    <property type="entry name" value="Rhodanese"/>
    <property type="match status" value="1"/>
</dbReference>
<organism evidence="2 3">
    <name type="scientific">Candidatus Magasanikbacteria bacterium CG10_big_fil_rev_8_21_14_0_10_38_6</name>
    <dbReference type="NCBI Taxonomy" id="1974647"/>
    <lineage>
        <taxon>Bacteria</taxon>
        <taxon>Candidatus Magasanikiibacteriota</taxon>
    </lineage>
</organism>
<dbReference type="PANTHER" id="PTHR43031:SF1">
    <property type="entry name" value="PYRIDINE NUCLEOTIDE-DISULPHIDE OXIDOREDUCTASE"/>
    <property type="match status" value="1"/>
</dbReference>
<dbReference type="PANTHER" id="PTHR43031">
    <property type="entry name" value="FAD-DEPENDENT OXIDOREDUCTASE"/>
    <property type="match status" value="1"/>
</dbReference>
<gene>
    <name evidence="2" type="ORF">COU30_04130</name>
</gene>
<name>A0A2M6P0A7_9BACT</name>
<dbReference type="InterPro" id="IPR050229">
    <property type="entry name" value="GlpE_sulfurtransferase"/>
</dbReference>
<sequence length="97" mass="10863">MKEISPAELPKLLEKSNTILIDVRDEKTHQEGTIPGSVNIPMNLLMDKTEELKVYTDIFIHCESGGRSKQACQMLEDMGLKTAVNVKGGYQAWKKQA</sequence>
<comment type="caution">
    <text evidence="2">The sequence shown here is derived from an EMBL/GenBank/DDBJ whole genome shotgun (WGS) entry which is preliminary data.</text>
</comment>
<dbReference type="Proteomes" id="UP000228528">
    <property type="component" value="Unassembled WGS sequence"/>
</dbReference>
<accession>A0A2M6P0A7</accession>
<dbReference type="PROSITE" id="PS50206">
    <property type="entry name" value="RHODANESE_3"/>
    <property type="match status" value="1"/>
</dbReference>
<protein>
    <submittedName>
        <fullName evidence="2">Rhodanese</fullName>
    </submittedName>
</protein>
<dbReference type="InterPro" id="IPR001763">
    <property type="entry name" value="Rhodanese-like_dom"/>
</dbReference>
<dbReference type="InterPro" id="IPR036873">
    <property type="entry name" value="Rhodanese-like_dom_sf"/>
</dbReference>
<evidence type="ECO:0000313" key="2">
    <source>
        <dbReference type="EMBL" id="PIR77137.1"/>
    </source>
</evidence>
<dbReference type="CDD" id="cd00158">
    <property type="entry name" value="RHOD"/>
    <property type="match status" value="1"/>
</dbReference>
<feature type="domain" description="Rhodanese" evidence="1">
    <location>
        <begin position="14"/>
        <end position="97"/>
    </location>
</feature>
<dbReference type="EMBL" id="PFBW01000182">
    <property type="protein sequence ID" value="PIR77137.1"/>
    <property type="molecule type" value="Genomic_DNA"/>
</dbReference>
<reference evidence="3" key="1">
    <citation type="submission" date="2017-09" db="EMBL/GenBank/DDBJ databases">
        <title>Depth-based differentiation of microbial function through sediment-hosted aquifers and enrichment of novel symbionts in the deep terrestrial subsurface.</title>
        <authorList>
            <person name="Probst A.J."/>
            <person name="Ladd B."/>
            <person name="Jarett J.K."/>
            <person name="Geller-Mcgrath D.E."/>
            <person name="Sieber C.M.K."/>
            <person name="Emerson J.B."/>
            <person name="Anantharaman K."/>
            <person name="Thomas B.C."/>
            <person name="Malmstrom R."/>
            <person name="Stieglmeier M."/>
            <person name="Klingl A."/>
            <person name="Woyke T."/>
            <person name="Ryan C.M."/>
            <person name="Banfield J.F."/>
        </authorList>
    </citation>
    <scope>NUCLEOTIDE SEQUENCE [LARGE SCALE GENOMIC DNA]</scope>
</reference>
<evidence type="ECO:0000259" key="1">
    <source>
        <dbReference type="PROSITE" id="PS50206"/>
    </source>
</evidence>
<evidence type="ECO:0000313" key="3">
    <source>
        <dbReference type="Proteomes" id="UP000228528"/>
    </source>
</evidence>
<dbReference type="SUPFAM" id="SSF52821">
    <property type="entry name" value="Rhodanese/Cell cycle control phosphatase"/>
    <property type="match status" value="1"/>
</dbReference>
<dbReference type="Gene3D" id="3.40.250.10">
    <property type="entry name" value="Rhodanese-like domain"/>
    <property type="match status" value="1"/>
</dbReference>
<proteinExistence type="predicted"/>